<keyword evidence="2" id="KW-1185">Reference proteome</keyword>
<dbReference type="STRING" id="1123010.SAMN02745724_05370"/>
<dbReference type="RefSeq" id="WP_091991893.1">
    <property type="nucleotide sequence ID" value="NZ_FOLO01000100.1"/>
</dbReference>
<accession>A0A1I1UXS0</accession>
<evidence type="ECO:0000313" key="1">
    <source>
        <dbReference type="EMBL" id="SFD75597.1"/>
    </source>
</evidence>
<reference evidence="1 2" key="1">
    <citation type="submission" date="2016-10" db="EMBL/GenBank/DDBJ databases">
        <authorList>
            <person name="de Groot N.N."/>
        </authorList>
    </citation>
    <scope>NUCLEOTIDE SEQUENCE [LARGE SCALE GENOMIC DNA]</scope>
    <source>
        <strain evidence="1 2">DSM 6059</strain>
    </source>
</reference>
<dbReference type="EMBL" id="FOLO01000100">
    <property type="protein sequence ID" value="SFD75597.1"/>
    <property type="molecule type" value="Genomic_DNA"/>
</dbReference>
<evidence type="ECO:0000313" key="2">
    <source>
        <dbReference type="Proteomes" id="UP000198862"/>
    </source>
</evidence>
<dbReference type="Proteomes" id="UP000198862">
    <property type="component" value="Unassembled WGS sequence"/>
</dbReference>
<dbReference type="OrthoDB" id="9921117at2"/>
<proteinExistence type="predicted"/>
<protein>
    <submittedName>
        <fullName evidence="1">Uncharacterized protein</fullName>
    </submittedName>
</protein>
<gene>
    <name evidence="1" type="ORF">SAMN02745724_05370</name>
</gene>
<name>A0A1I1UXS0_9GAMM</name>
<sequence>MNLTLATFLKNTLELDNSCIEIHPDYSGRGMYDEKTTGLSGNFSVNCIWKLIIKYRKEVETITPLDTIDLRSDEFARGIIVY</sequence>
<dbReference type="AlphaFoldDB" id="A0A1I1UXS0"/>
<organism evidence="1 2">
    <name type="scientific">Pseudoalteromonas denitrificans DSM 6059</name>
    <dbReference type="NCBI Taxonomy" id="1123010"/>
    <lineage>
        <taxon>Bacteria</taxon>
        <taxon>Pseudomonadati</taxon>
        <taxon>Pseudomonadota</taxon>
        <taxon>Gammaproteobacteria</taxon>
        <taxon>Alteromonadales</taxon>
        <taxon>Pseudoalteromonadaceae</taxon>
        <taxon>Pseudoalteromonas</taxon>
    </lineage>
</organism>